<organism evidence="8 9">
    <name type="scientific">Loigolactobacillus bifermentans DSM 20003</name>
    <dbReference type="NCBI Taxonomy" id="1423726"/>
    <lineage>
        <taxon>Bacteria</taxon>
        <taxon>Bacillati</taxon>
        <taxon>Bacillota</taxon>
        <taxon>Bacilli</taxon>
        <taxon>Lactobacillales</taxon>
        <taxon>Lactobacillaceae</taxon>
        <taxon>Loigolactobacillus</taxon>
    </lineage>
</organism>
<dbReference type="FunFam" id="3.40.50.300:FF:000042">
    <property type="entry name" value="Maltose/maltodextrin ABC transporter, ATP-binding protein"/>
    <property type="match status" value="1"/>
</dbReference>
<dbReference type="Pfam" id="PF00005">
    <property type="entry name" value="ABC_tran"/>
    <property type="match status" value="1"/>
</dbReference>
<keyword evidence="9" id="KW-1185">Reference proteome</keyword>
<keyword evidence="4 8" id="KW-0067">ATP-binding</keyword>
<keyword evidence="3" id="KW-0547">Nucleotide-binding</keyword>
<evidence type="ECO:0000256" key="3">
    <source>
        <dbReference type="ARBA" id="ARBA00022741"/>
    </source>
</evidence>
<protein>
    <submittedName>
        <fullName evidence="8">Sugar abc transporter, atp-binding protein</fullName>
    </submittedName>
</protein>
<dbReference type="GO" id="GO:0055052">
    <property type="term" value="C:ATP-binding cassette (ABC) transporter complex, substrate-binding subunit-containing"/>
    <property type="evidence" value="ECO:0007669"/>
    <property type="project" value="TreeGrafter"/>
</dbReference>
<dbReference type="Pfam" id="PF08402">
    <property type="entry name" value="TOBE_2"/>
    <property type="match status" value="1"/>
</dbReference>
<evidence type="ECO:0000256" key="1">
    <source>
        <dbReference type="ARBA" id="ARBA00022448"/>
    </source>
</evidence>
<keyword evidence="5" id="KW-1278">Translocase</keyword>
<dbReference type="InterPro" id="IPR017871">
    <property type="entry name" value="ABC_transporter-like_CS"/>
</dbReference>
<proteinExistence type="predicted"/>
<dbReference type="PANTHER" id="PTHR43875">
    <property type="entry name" value="MALTODEXTRIN IMPORT ATP-BINDING PROTEIN MSMX"/>
    <property type="match status" value="1"/>
</dbReference>
<dbReference type="SUPFAM" id="SSF52540">
    <property type="entry name" value="P-loop containing nucleoside triphosphate hydrolases"/>
    <property type="match status" value="1"/>
</dbReference>
<comment type="caution">
    <text evidence="8">The sequence shown here is derived from an EMBL/GenBank/DDBJ whole genome shotgun (WGS) entry which is preliminary data.</text>
</comment>
<dbReference type="Gene3D" id="3.40.50.300">
    <property type="entry name" value="P-loop containing nucleotide triphosphate hydrolases"/>
    <property type="match status" value="1"/>
</dbReference>
<evidence type="ECO:0000259" key="7">
    <source>
        <dbReference type="PROSITE" id="PS50893"/>
    </source>
</evidence>
<dbReference type="SUPFAM" id="SSF50331">
    <property type="entry name" value="MOP-like"/>
    <property type="match status" value="1"/>
</dbReference>
<dbReference type="Proteomes" id="UP000051461">
    <property type="component" value="Unassembled WGS sequence"/>
</dbReference>
<evidence type="ECO:0000256" key="4">
    <source>
        <dbReference type="ARBA" id="ARBA00022840"/>
    </source>
</evidence>
<dbReference type="Gene3D" id="2.40.50.100">
    <property type="match status" value="1"/>
</dbReference>
<dbReference type="EMBL" id="AZDA01000116">
    <property type="protein sequence ID" value="KRK33451.1"/>
    <property type="molecule type" value="Genomic_DNA"/>
</dbReference>
<dbReference type="InterPro" id="IPR003439">
    <property type="entry name" value="ABC_transporter-like_ATP-bd"/>
</dbReference>
<dbReference type="InterPro" id="IPR013611">
    <property type="entry name" value="Transp-assoc_OB_typ2"/>
</dbReference>
<dbReference type="PROSITE" id="PS00211">
    <property type="entry name" value="ABC_TRANSPORTER_1"/>
    <property type="match status" value="1"/>
</dbReference>
<dbReference type="InterPro" id="IPR003593">
    <property type="entry name" value="AAA+_ATPase"/>
</dbReference>
<dbReference type="STRING" id="1423726.FC07_GL001212"/>
<dbReference type="PANTHER" id="PTHR43875:SF15">
    <property type="entry name" value="TREHALOSE IMPORT ATP-BINDING PROTEIN SUGC"/>
    <property type="match status" value="1"/>
</dbReference>
<evidence type="ECO:0000313" key="8">
    <source>
        <dbReference type="EMBL" id="KRK33451.1"/>
    </source>
</evidence>
<keyword evidence="1" id="KW-0813">Transport</keyword>
<dbReference type="InterPro" id="IPR008995">
    <property type="entry name" value="Mo/tungstate-bd_C_term_dom"/>
</dbReference>
<name>A0A0R1GHD5_9LACO</name>
<accession>A0A0R1GHD5</accession>
<keyword evidence="2" id="KW-1003">Cell membrane</keyword>
<dbReference type="AlphaFoldDB" id="A0A0R1GHD5"/>
<dbReference type="SMART" id="SM00382">
    <property type="entry name" value="AAA"/>
    <property type="match status" value="1"/>
</dbReference>
<evidence type="ECO:0000256" key="2">
    <source>
        <dbReference type="ARBA" id="ARBA00022475"/>
    </source>
</evidence>
<dbReference type="GO" id="GO:0140359">
    <property type="term" value="F:ABC-type transporter activity"/>
    <property type="evidence" value="ECO:0007669"/>
    <property type="project" value="UniProtKB-ARBA"/>
</dbReference>
<dbReference type="GO" id="GO:0016887">
    <property type="term" value="F:ATP hydrolysis activity"/>
    <property type="evidence" value="ECO:0007669"/>
    <property type="project" value="InterPro"/>
</dbReference>
<reference evidence="8 9" key="1">
    <citation type="journal article" date="2015" name="Genome Announc.">
        <title>Expanding the biotechnology potential of lactobacilli through comparative genomics of 213 strains and associated genera.</title>
        <authorList>
            <person name="Sun Z."/>
            <person name="Harris H.M."/>
            <person name="McCann A."/>
            <person name="Guo C."/>
            <person name="Argimon S."/>
            <person name="Zhang W."/>
            <person name="Yang X."/>
            <person name="Jeffery I.B."/>
            <person name="Cooney J.C."/>
            <person name="Kagawa T.F."/>
            <person name="Liu W."/>
            <person name="Song Y."/>
            <person name="Salvetti E."/>
            <person name="Wrobel A."/>
            <person name="Rasinkangas P."/>
            <person name="Parkhill J."/>
            <person name="Rea M.C."/>
            <person name="O'Sullivan O."/>
            <person name="Ritari J."/>
            <person name="Douillard F.P."/>
            <person name="Paul Ross R."/>
            <person name="Yang R."/>
            <person name="Briner A.E."/>
            <person name="Felis G.E."/>
            <person name="de Vos W.M."/>
            <person name="Barrangou R."/>
            <person name="Klaenhammer T.R."/>
            <person name="Caufield P.W."/>
            <person name="Cui Y."/>
            <person name="Zhang H."/>
            <person name="O'Toole P.W."/>
        </authorList>
    </citation>
    <scope>NUCLEOTIDE SEQUENCE [LARGE SCALE GENOMIC DNA]</scope>
    <source>
        <strain evidence="8 9">DSM 20003</strain>
    </source>
</reference>
<evidence type="ECO:0000256" key="5">
    <source>
        <dbReference type="ARBA" id="ARBA00022967"/>
    </source>
</evidence>
<dbReference type="InterPro" id="IPR027417">
    <property type="entry name" value="P-loop_NTPase"/>
</dbReference>
<evidence type="ECO:0000256" key="6">
    <source>
        <dbReference type="ARBA" id="ARBA00023136"/>
    </source>
</evidence>
<keyword evidence="6" id="KW-0472">Membrane</keyword>
<dbReference type="PATRIC" id="fig|1423726.3.peg.1259"/>
<dbReference type="Gene3D" id="2.40.50.140">
    <property type="entry name" value="Nucleic acid-binding proteins"/>
    <property type="match status" value="1"/>
</dbReference>
<feature type="domain" description="ABC transporter" evidence="7">
    <location>
        <begin position="7"/>
        <end position="239"/>
    </location>
</feature>
<dbReference type="GO" id="GO:0005524">
    <property type="term" value="F:ATP binding"/>
    <property type="evidence" value="ECO:0007669"/>
    <property type="project" value="UniProtKB-KW"/>
</dbReference>
<gene>
    <name evidence="8" type="ORF">FC07_GL001212</name>
</gene>
<dbReference type="InterPro" id="IPR047641">
    <property type="entry name" value="ABC_transpr_MalK/UgpC-like"/>
</dbReference>
<evidence type="ECO:0000313" key="9">
    <source>
        <dbReference type="Proteomes" id="UP000051461"/>
    </source>
</evidence>
<sequence length="370" mass="40210">MLAQMTIQLEQLAKTYADSEVPVLTDVSVEVADNEFFVIVGPSGCGKSTLLRMIAGLTSISAGQLKINGVLANDLPPKARQLAMVFQSYALYPFLTVAANVGFGLKARHFSAPEIQQRVAHALKMVNLTELKDRKPKALSGGQRQRVALARAIASDAKICLMDEPLSNLDAQLRARMRLELKQLQQQLGLTVIYVTHDQVEAMTMADRVMILNEHQVQQIDTPINVYQNPKNEFVAQFFGTPQINLLTATVTGHQLQVTPDFNLAVTRPLPEGTALCVGIRPNQLQFKLTSRNANARIQTVAYLGDKLVATARLSDDQAVRLVSAETTTLAPGDLIAITGAQQVVLFDNATGKLITTEQEVAARATIAVG</sequence>
<dbReference type="PROSITE" id="PS50893">
    <property type="entry name" value="ABC_TRANSPORTER_2"/>
    <property type="match status" value="1"/>
</dbReference>
<dbReference type="InterPro" id="IPR012340">
    <property type="entry name" value="NA-bd_OB-fold"/>
</dbReference>